<reference evidence="13" key="1">
    <citation type="submission" date="2013-03" db="EMBL/GenBank/DDBJ databases">
        <title>The Genome Sequence of Anopheles epiroticus epiroticus2.</title>
        <authorList>
            <consortium name="The Broad Institute Genomics Platform"/>
            <person name="Neafsey D.E."/>
            <person name="Howell P."/>
            <person name="Walker B."/>
            <person name="Young S.K."/>
            <person name="Zeng Q."/>
            <person name="Gargeya S."/>
            <person name="Fitzgerald M."/>
            <person name="Haas B."/>
            <person name="Abouelleil A."/>
            <person name="Allen A.W."/>
            <person name="Alvarado L."/>
            <person name="Arachchi H.M."/>
            <person name="Berlin A.M."/>
            <person name="Chapman S.B."/>
            <person name="Gainer-Dewar J."/>
            <person name="Goldberg J."/>
            <person name="Griggs A."/>
            <person name="Gujja S."/>
            <person name="Hansen M."/>
            <person name="Howarth C."/>
            <person name="Imamovic A."/>
            <person name="Ireland A."/>
            <person name="Larimer J."/>
            <person name="McCowan C."/>
            <person name="Murphy C."/>
            <person name="Pearson M."/>
            <person name="Poon T.W."/>
            <person name="Priest M."/>
            <person name="Roberts A."/>
            <person name="Saif S."/>
            <person name="Shea T."/>
            <person name="Sisk P."/>
            <person name="Sykes S."/>
            <person name="Wortman J."/>
            <person name="Nusbaum C."/>
            <person name="Birren B."/>
        </authorList>
    </citation>
    <scope>NUCLEOTIDE SEQUENCE [LARGE SCALE GENOMIC DNA]</scope>
    <source>
        <strain evidence="13">Epiroticus2</strain>
    </source>
</reference>
<dbReference type="GO" id="GO:0060271">
    <property type="term" value="P:cilium assembly"/>
    <property type="evidence" value="ECO:0007669"/>
    <property type="project" value="TreeGrafter"/>
</dbReference>
<evidence type="ECO:0000256" key="1">
    <source>
        <dbReference type="ARBA" id="ARBA00004272"/>
    </source>
</evidence>
<sequence>MKLFSFYNKSIYIQYRNQLCSTTTFVVCALSVAAFVAPYYLLSSIKHGELWDQHRTVYEQPKMAFQYSYLFLAEMDQPEEGRAPTVVTCSSFPSYNTLTEQLQPCSDVQVVPIDTNHDHTLDRLSVSVRFNPPERGFRLSFYTFYFFLEATLSSQCRFTVPAFVALEKVPPPVRSFEYGTIVHSGAMVARQSVALQCPFFMRQQKSHFSDRYYPNDNTTLEGFQPSVIRAKIEGSNPAYFEYRAQSTSWTVDGSGSIRVQIDVSIGGKDSTLVAFLYNTSIWWKLCQLWASYFPLLLVSLWLTAKVKQYLFENFYLRAVEVVPWKNKYN</sequence>
<evidence type="ECO:0000256" key="7">
    <source>
        <dbReference type="ARBA" id="ARBA00023069"/>
    </source>
</evidence>
<evidence type="ECO:0000256" key="4">
    <source>
        <dbReference type="ARBA" id="ARBA00022475"/>
    </source>
</evidence>
<dbReference type="GO" id="GO:0032880">
    <property type="term" value="P:regulation of protein localization"/>
    <property type="evidence" value="ECO:0007669"/>
    <property type="project" value="TreeGrafter"/>
</dbReference>
<comment type="subcellular location">
    <subcellularLocation>
        <location evidence="1">Cell projection</location>
        <location evidence="1">Cilium membrane</location>
        <topology evidence="1">Multi-pass membrane protein</topology>
    </subcellularLocation>
</comment>
<dbReference type="PANTHER" id="PTHR14605:SF1">
    <property type="entry name" value="TRANSMEMBRANE PROTEIN 231"/>
    <property type="match status" value="1"/>
</dbReference>
<reference evidence="12" key="2">
    <citation type="submission" date="2020-05" db="UniProtKB">
        <authorList>
            <consortium name="EnsemblMetazoa"/>
        </authorList>
    </citation>
    <scope>IDENTIFICATION</scope>
    <source>
        <strain evidence="12">Epiroticus2</strain>
    </source>
</reference>
<dbReference type="EnsemblMetazoa" id="AEPI001837-RA">
    <property type="protein sequence ID" value="AEPI001837-PA"/>
    <property type="gene ID" value="AEPI001837"/>
</dbReference>
<dbReference type="VEuPathDB" id="VectorBase:AEPI001837"/>
<evidence type="ECO:0000313" key="12">
    <source>
        <dbReference type="EnsemblMetazoa" id="AEPI001837-PA"/>
    </source>
</evidence>
<dbReference type="GO" id="GO:0060170">
    <property type="term" value="C:ciliary membrane"/>
    <property type="evidence" value="ECO:0007669"/>
    <property type="project" value="UniProtKB-SubCell"/>
</dbReference>
<comment type="function">
    <text evidence="11">Transmembrane component of the tectonic-like complex, a complex localized at the transition zone of primary cilia and acting as a barrier that prevents diffusion of transmembrane proteins between the cilia and plasma membranes. Required for ciliogenesis and sonic hedgehog/SHH signaling.</text>
</comment>
<evidence type="ECO:0000256" key="11">
    <source>
        <dbReference type="ARBA" id="ARBA00024803"/>
    </source>
</evidence>
<dbReference type="Proteomes" id="UP000075885">
    <property type="component" value="Unassembled WGS sequence"/>
</dbReference>
<evidence type="ECO:0000256" key="8">
    <source>
        <dbReference type="ARBA" id="ARBA00023136"/>
    </source>
</evidence>
<keyword evidence="7" id="KW-0969">Cilium</keyword>
<comment type="similarity">
    <text evidence="2">Belongs to the TMEM231 family.</text>
</comment>
<keyword evidence="8" id="KW-0472">Membrane</keyword>
<keyword evidence="6" id="KW-1133">Transmembrane helix</keyword>
<dbReference type="InterPro" id="IPR019306">
    <property type="entry name" value="TMEM231"/>
</dbReference>
<organism evidence="12 13">
    <name type="scientific">Anopheles epiroticus</name>
    <dbReference type="NCBI Taxonomy" id="199890"/>
    <lineage>
        <taxon>Eukaryota</taxon>
        <taxon>Metazoa</taxon>
        <taxon>Ecdysozoa</taxon>
        <taxon>Arthropoda</taxon>
        <taxon>Hexapoda</taxon>
        <taxon>Insecta</taxon>
        <taxon>Pterygota</taxon>
        <taxon>Neoptera</taxon>
        <taxon>Endopterygota</taxon>
        <taxon>Diptera</taxon>
        <taxon>Nematocera</taxon>
        <taxon>Culicoidea</taxon>
        <taxon>Culicidae</taxon>
        <taxon>Anophelinae</taxon>
        <taxon>Anopheles</taxon>
    </lineage>
</organism>
<evidence type="ECO:0000256" key="9">
    <source>
        <dbReference type="ARBA" id="ARBA00023180"/>
    </source>
</evidence>
<keyword evidence="5" id="KW-0812">Transmembrane</keyword>
<dbReference type="STRING" id="199890.A0A182P4K1"/>
<dbReference type="AlphaFoldDB" id="A0A182P4K1"/>
<keyword evidence="10" id="KW-0966">Cell projection</keyword>
<evidence type="ECO:0000256" key="2">
    <source>
        <dbReference type="ARBA" id="ARBA00009082"/>
    </source>
</evidence>
<keyword evidence="13" id="KW-1185">Reference proteome</keyword>
<dbReference type="Pfam" id="PF10149">
    <property type="entry name" value="TM231"/>
    <property type="match status" value="1"/>
</dbReference>
<name>A0A182P4K1_9DIPT</name>
<dbReference type="GO" id="GO:0035869">
    <property type="term" value="C:ciliary transition zone"/>
    <property type="evidence" value="ECO:0007669"/>
    <property type="project" value="TreeGrafter"/>
</dbReference>
<protein>
    <recommendedName>
        <fullName evidence="3">Transmembrane protein 231</fullName>
    </recommendedName>
</protein>
<keyword evidence="4" id="KW-1003">Cell membrane</keyword>
<accession>A0A182P4K1</accession>
<evidence type="ECO:0000313" key="13">
    <source>
        <dbReference type="Proteomes" id="UP000075885"/>
    </source>
</evidence>
<evidence type="ECO:0000256" key="6">
    <source>
        <dbReference type="ARBA" id="ARBA00022989"/>
    </source>
</evidence>
<dbReference type="PANTHER" id="PTHR14605">
    <property type="entry name" value="CHST5 PROTEIN"/>
    <property type="match status" value="1"/>
</dbReference>
<evidence type="ECO:0000256" key="3">
    <source>
        <dbReference type="ARBA" id="ARBA00015087"/>
    </source>
</evidence>
<evidence type="ECO:0000256" key="10">
    <source>
        <dbReference type="ARBA" id="ARBA00023273"/>
    </source>
</evidence>
<keyword evidence="9" id="KW-0325">Glycoprotein</keyword>
<evidence type="ECO:0000256" key="5">
    <source>
        <dbReference type="ARBA" id="ARBA00022692"/>
    </source>
</evidence>
<proteinExistence type="inferred from homology"/>